<dbReference type="Proteomes" id="UP000035642">
    <property type="component" value="Unassembled WGS sequence"/>
</dbReference>
<feature type="chain" id="PRO_5005327066" evidence="2">
    <location>
        <begin position="20"/>
        <end position="79"/>
    </location>
</feature>
<evidence type="ECO:0000256" key="1">
    <source>
        <dbReference type="SAM" id="MobiDB-lite"/>
    </source>
</evidence>
<reference evidence="4" key="2">
    <citation type="submission" date="2017-02" db="UniProtKB">
        <authorList>
            <consortium name="WormBaseParasite"/>
        </authorList>
    </citation>
    <scope>IDENTIFICATION</scope>
</reference>
<protein>
    <submittedName>
        <fullName evidence="4">Secreted protein</fullName>
    </submittedName>
</protein>
<evidence type="ECO:0000313" key="3">
    <source>
        <dbReference type="Proteomes" id="UP000035642"/>
    </source>
</evidence>
<name>A0A0K0DPX1_ANGCA</name>
<dbReference type="WBParaSite" id="ACAC_0001381001-mRNA-1">
    <property type="protein sequence ID" value="ACAC_0001381001-mRNA-1"/>
    <property type="gene ID" value="ACAC_0001381001"/>
</dbReference>
<sequence>MIALLDVLVFLMAPPPSPHLPPPCPPPCHRHPPPSLTLPSHASPPQFPPSRPCLVSIVARIAITTVTPATICEQKRTST</sequence>
<feature type="signal peptide" evidence="2">
    <location>
        <begin position="1"/>
        <end position="19"/>
    </location>
</feature>
<evidence type="ECO:0000256" key="2">
    <source>
        <dbReference type="SAM" id="SignalP"/>
    </source>
</evidence>
<keyword evidence="3" id="KW-1185">Reference proteome</keyword>
<evidence type="ECO:0000313" key="4">
    <source>
        <dbReference type="WBParaSite" id="ACAC_0001381001-mRNA-1"/>
    </source>
</evidence>
<reference evidence="3" key="1">
    <citation type="submission" date="2012-09" db="EMBL/GenBank/DDBJ databases">
        <authorList>
            <person name="Martin A.A."/>
        </authorList>
    </citation>
    <scope>NUCLEOTIDE SEQUENCE</scope>
</reference>
<proteinExistence type="predicted"/>
<accession>A0A0K0DPX1</accession>
<dbReference type="AlphaFoldDB" id="A0A0K0DPX1"/>
<feature type="region of interest" description="Disordered" evidence="1">
    <location>
        <begin position="21"/>
        <end position="45"/>
    </location>
</feature>
<organism evidence="3 4">
    <name type="scientific">Angiostrongylus cantonensis</name>
    <name type="common">Rat lungworm</name>
    <dbReference type="NCBI Taxonomy" id="6313"/>
    <lineage>
        <taxon>Eukaryota</taxon>
        <taxon>Metazoa</taxon>
        <taxon>Ecdysozoa</taxon>
        <taxon>Nematoda</taxon>
        <taxon>Chromadorea</taxon>
        <taxon>Rhabditida</taxon>
        <taxon>Rhabditina</taxon>
        <taxon>Rhabditomorpha</taxon>
        <taxon>Strongyloidea</taxon>
        <taxon>Metastrongylidae</taxon>
        <taxon>Angiostrongylus</taxon>
    </lineage>
</organism>
<keyword evidence="2" id="KW-0732">Signal</keyword>